<reference evidence="2 3" key="1">
    <citation type="submission" date="2020-10" db="EMBL/GenBank/DDBJ databases">
        <title>complete genome sequencing of Lysobacter sp. H23M41.</title>
        <authorList>
            <person name="Bae J.-W."/>
            <person name="Lee S.-Y."/>
        </authorList>
    </citation>
    <scope>NUCLEOTIDE SEQUENCE [LARGE SCALE GENOMIC DNA]</scope>
    <source>
        <strain evidence="2 3">H23M41</strain>
    </source>
</reference>
<organism evidence="2 3">
    <name type="scientific">Novilysobacter avium</name>
    <dbReference type="NCBI Taxonomy" id="2781023"/>
    <lineage>
        <taxon>Bacteria</taxon>
        <taxon>Pseudomonadati</taxon>
        <taxon>Pseudomonadota</taxon>
        <taxon>Gammaproteobacteria</taxon>
        <taxon>Lysobacterales</taxon>
        <taxon>Lysobacteraceae</taxon>
        <taxon>Novilysobacter</taxon>
    </lineage>
</organism>
<evidence type="ECO:0000313" key="3">
    <source>
        <dbReference type="Proteomes" id="UP000593932"/>
    </source>
</evidence>
<proteinExistence type="predicted"/>
<dbReference type="Proteomes" id="UP000593932">
    <property type="component" value="Chromosome"/>
</dbReference>
<sequence>MTAPTTHRFRKLTQLLLPAALAIAAAGLAGCGSDADTSPTGSGSKASKNSNGLTLASEGWKLDATASAGMLPGYADAPLSFRMATGWVNTAAAKAAGKEADPEAQREQALASFGLLTVEIAAGNTAPGNYQLASEVSGADSAAVTIPLGKDTGLAGEFTSQSGTLTIKSVETEEGTHSTKVVAVDGQFDGLFADEQGDTRPISGTFRFAPKAK</sequence>
<protein>
    <recommendedName>
        <fullName evidence="4">Lipoprotein</fullName>
    </recommendedName>
</protein>
<keyword evidence="1" id="KW-0732">Signal</keyword>
<evidence type="ECO:0000313" key="2">
    <source>
        <dbReference type="EMBL" id="QOW22303.1"/>
    </source>
</evidence>
<dbReference type="EMBL" id="CP063657">
    <property type="protein sequence ID" value="QOW22303.1"/>
    <property type="molecule type" value="Genomic_DNA"/>
</dbReference>
<name>A0A7S6UL53_9GAMM</name>
<gene>
    <name evidence="2" type="ORF">INQ42_01420</name>
</gene>
<keyword evidence="3" id="KW-1185">Reference proteome</keyword>
<evidence type="ECO:0000256" key="1">
    <source>
        <dbReference type="SAM" id="SignalP"/>
    </source>
</evidence>
<accession>A0A7S6UL53</accession>
<evidence type="ECO:0008006" key="4">
    <source>
        <dbReference type="Google" id="ProtNLM"/>
    </source>
</evidence>
<feature type="signal peptide" evidence="1">
    <location>
        <begin position="1"/>
        <end position="29"/>
    </location>
</feature>
<feature type="chain" id="PRO_5046258764" description="Lipoprotein" evidence="1">
    <location>
        <begin position="30"/>
        <end position="213"/>
    </location>
</feature>
<dbReference type="RefSeq" id="WP_194034842.1">
    <property type="nucleotide sequence ID" value="NZ_CP063657.1"/>
</dbReference>